<accession>A0A1I2JR74</accession>
<proteinExistence type="predicted"/>
<dbReference type="EMBL" id="FOOE01000003">
    <property type="protein sequence ID" value="SFF57292.1"/>
    <property type="molecule type" value="Genomic_DNA"/>
</dbReference>
<evidence type="ECO:0000313" key="3">
    <source>
        <dbReference type="Proteomes" id="UP000182135"/>
    </source>
</evidence>
<protein>
    <submittedName>
        <fullName evidence="2">Uncharacterized protein</fullName>
    </submittedName>
</protein>
<keyword evidence="3" id="KW-1185">Reference proteome</keyword>
<keyword evidence="1" id="KW-1133">Transmembrane helix</keyword>
<keyword evidence="1" id="KW-0472">Membrane</keyword>
<feature type="transmembrane region" description="Helical" evidence="1">
    <location>
        <begin position="55"/>
        <end position="76"/>
    </location>
</feature>
<dbReference type="STRING" id="1529.SAMN04487885_10331"/>
<evidence type="ECO:0000256" key="1">
    <source>
        <dbReference type="SAM" id="Phobius"/>
    </source>
</evidence>
<gene>
    <name evidence="2" type="ORF">SAMN04487885_10331</name>
</gene>
<organism evidence="2 3">
    <name type="scientific">Clostridium cadaveris</name>
    <dbReference type="NCBI Taxonomy" id="1529"/>
    <lineage>
        <taxon>Bacteria</taxon>
        <taxon>Bacillati</taxon>
        <taxon>Bacillota</taxon>
        <taxon>Clostridia</taxon>
        <taxon>Eubacteriales</taxon>
        <taxon>Clostridiaceae</taxon>
        <taxon>Clostridium</taxon>
    </lineage>
</organism>
<name>A0A1I2JR74_9CLOT</name>
<feature type="transmembrane region" description="Helical" evidence="1">
    <location>
        <begin position="29"/>
        <end position="48"/>
    </location>
</feature>
<dbReference type="AlphaFoldDB" id="A0A1I2JR74"/>
<dbReference type="RefSeq" id="WP_027638550.1">
    <property type="nucleotide sequence ID" value="NZ_FOOE01000003.1"/>
</dbReference>
<evidence type="ECO:0000313" key="2">
    <source>
        <dbReference type="EMBL" id="SFF57292.1"/>
    </source>
</evidence>
<keyword evidence="1" id="KW-0812">Transmembrane</keyword>
<dbReference type="OrthoDB" id="3035604at2"/>
<dbReference type="Proteomes" id="UP000182135">
    <property type="component" value="Unassembled WGS sequence"/>
</dbReference>
<sequence>MKKIITTVRGVAALCGIFAFLLFKNSKVGFNFILIMLIAQTISEVYEYKETKKKIHLMIPVLAVTSCVVFVCIKILS</sequence>
<reference evidence="2 3" key="1">
    <citation type="submission" date="2016-10" db="EMBL/GenBank/DDBJ databases">
        <authorList>
            <person name="de Groot N.N."/>
        </authorList>
    </citation>
    <scope>NUCLEOTIDE SEQUENCE [LARGE SCALE GENOMIC DNA]</scope>
    <source>
        <strain evidence="2 3">NLAE-zl-G419</strain>
    </source>
</reference>